<sequence length="125" mass="13444">MRFGGAHQEPWVDEAAGRLVRPYTVSAGRTRPTTAMELLSWVVATGVRPRGRLEPDHDVALGLCGEATTVAEVAARMRLPAAVTKVVLSDLVAVGAVRTRPPSPVADPTDRTILERLLVGLQQRL</sequence>
<dbReference type="Proteomes" id="UP000198253">
    <property type="component" value="Chromosome I"/>
</dbReference>
<dbReference type="InParanoid" id="A0A1C4WGH5"/>
<dbReference type="PANTHER" id="PTHR36221:SF1">
    <property type="entry name" value="DUF742 DOMAIN-CONTAINING PROTEIN"/>
    <property type="match status" value="1"/>
</dbReference>
<dbReference type="Pfam" id="PF05331">
    <property type="entry name" value="DUF742"/>
    <property type="match status" value="1"/>
</dbReference>
<reference evidence="2" key="1">
    <citation type="submission" date="2016-06" db="EMBL/GenBank/DDBJ databases">
        <authorList>
            <person name="Varghese N."/>
            <person name="Submissions Spin"/>
        </authorList>
    </citation>
    <scope>NUCLEOTIDE SEQUENCE [LARGE SCALE GENOMIC DNA]</scope>
    <source>
        <strain evidence="2">DSM 43816</strain>
    </source>
</reference>
<proteinExistence type="predicted"/>
<gene>
    <name evidence="1" type="ORF">GA0070618_2168</name>
</gene>
<evidence type="ECO:0000313" key="2">
    <source>
        <dbReference type="Proteomes" id="UP000198253"/>
    </source>
</evidence>
<organism evidence="1 2">
    <name type="scientific">Micromonospora echinospora</name>
    <name type="common">Micromonospora purpurea</name>
    <dbReference type="NCBI Taxonomy" id="1877"/>
    <lineage>
        <taxon>Bacteria</taxon>
        <taxon>Bacillati</taxon>
        <taxon>Actinomycetota</taxon>
        <taxon>Actinomycetes</taxon>
        <taxon>Micromonosporales</taxon>
        <taxon>Micromonosporaceae</taxon>
        <taxon>Micromonospora</taxon>
    </lineage>
</organism>
<dbReference type="EMBL" id="LT607413">
    <property type="protein sequence ID" value="SCE95249.1"/>
    <property type="molecule type" value="Genomic_DNA"/>
</dbReference>
<accession>A0A1C4WGH5</accession>
<protein>
    <recommendedName>
        <fullName evidence="3">DUF742 domain-containing protein</fullName>
    </recommendedName>
</protein>
<dbReference type="PANTHER" id="PTHR36221">
    <property type="entry name" value="DUF742 DOMAIN-CONTAINING PROTEIN"/>
    <property type="match status" value="1"/>
</dbReference>
<dbReference type="RefSeq" id="WP_088981512.1">
    <property type="nucleotide sequence ID" value="NZ_LT607413.1"/>
</dbReference>
<dbReference type="InterPro" id="IPR007995">
    <property type="entry name" value="DUF742"/>
</dbReference>
<name>A0A1C4WGH5_MICEC</name>
<evidence type="ECO:0000313" key="1">
    <source>
        <dbReference type="EMBL" id="SCE95249.1"/>
    </source>
</evidence>
<keyword evidence="2" id="KW-1185">Reference proteome</keyword>
<dbReference type="AlphaFoldDB" id="A0A1C4WGH5"/>
<evidence type="ECO:0008006" key="3">
    <source>
        <dbReference type="Google" id="ProtNLM"/>
    </source>
</evidence>
<dbReference type="OrthoDB" id="4274007at2"/>